<evidence type="ECO:0000256" key="1">
    <source>
        <dbReference type="SAM" id="SignalP"/>
    </source>
</evidence>
<proteinExistence type="predicted"/>
<organism evidence="2 3">
    <name type="scientific">Escherichia coli</name>
    <dbReference type="NCBI Taxonomy" id="562"/>
    <lineage>
        <taxon>Bacteria</taxon>
        <taxon>Pseudomonadati</taxon>
        <taxon>Pseudomonadota</taxon>
        <taxon>Gammaproteobacteria</taxon>
        <taxon>Enterobacterales</taxon>
        <taxon>Enterobacteriaceae</taxon>
        <taxon>Escherichia</taxon>
    </lineage>
</organism>
<feature type="signal peptide" evidence="1">
    <location>
        <begin position="1"/>
        <end position="24"/>
    </location>
</feature>
<gene>
    <name evidence="2" type="ORF">EIMP300_12390</name>
</gene>
<keyword evidence="1" id="KW-0732">Signal</keyword>
<protein>
    <recommendedName>
        <fullName evidence="4">2,3-diketo-L-gulonate TRAP transporter, substrate-binding periplasmic protein</fullName>
    </recommendedName>
</protein>
<evidence type="ECO:0000313" key="3">
    <source>
        <dbReference type="Proteomes" id="UP000467488"/>
    </source>
</evidence>
<evidence type="ECO:0000313" key="2">
    <source>
        <dbReference type="EMBL" id="BBU79839.1"/>
    </source>
</evidence>
<dbReference type="EMBL" id="AP022360">
    <property type="protein sequence ID" value="BBU79839.1"/>
    <property type="molecule type" value="Genomic_DNA"/>
</dbReference>
<sequence length="66" mass="7231">MKLRSVTYALLIAGVATFSTSSLAAQSLRFGYETSQTDSQHIAAKKFNELLHNCCWPAVSKKPKAN</sequence>
<dbReference type="Proteomes" id="UP000467488">
    <property type="component" value="Chromosome"/>
</dbReference>
<evidence type="ECO:0008006" key="4">
    <source>
        <dbReference type="Google" id="ProtNLM"/>
    </source>
</evidence>
<feature type="chain" id="PRO_5035915604" description="2,3-diketo-L-gulonate TRAP transporter, substrate-binding periplasmic protein" evidence="1">
    <location>
        <begin position="25"/>
        <end position="66"/>
    </location>
</feature>
<accession>A0A8S0FIM1</accession>
<dbReference type="AlphaFoldDB" id="A0A8S0FIM1"/>
<reference evidence="2 3" key="1">
    <citation type="submission" date="2020-01" db="EMBL/GenBank/DDBJ databases">
        <title>Dynamics of blaIMP-6 dissemination in carbapenem resistant Enterobacteriacea isolated from regional surveillance in Osaka, Japan.</title>
        <authorList>
            <person name="Abe R."/>
            <person name="Akeda Y."/>
            <person name="Sugawara Y."/>
            <person name="Yamamoto N."/>
            <person name="Tomono K."/>
            <person name="Takeuchi D."/>
            <person name="Kawahara R."/>
            <person name="Hamada S."/>
        </authorList>
    </citation>
    <scope>NUCLEOTIDE SEQUENCE [LARGE SCALE GENOMIC DNA]</scope>
    <source>
        <strain evidence="2 3">E300</strain>
    </source>
</reference>
<name>A0A8S0FIM1_ECOLX</name>